<protein>
    <submittedName>
        <fullName evidence="1">Uncharacterized protein</fullName>
    </submittedName>
</protein>
<accession>A0A814GM89</accession>
<dbReference type="EMBL" id="CAJNOC010003794">
    <property type="protein sequence ID" value="CAF0998135.1"/>
    <property type="molecule type" value="Genomic_DNA"/>
</dbReference>
<evidence type="ECO:0000313" key="1">
    <source>
        <dbReference type="EMBL" id="CAF0998135.1"/>
    </source>
</evidence>
<reference evidence="1" key="1">
    <citation type="submission" date="2021-02" db="EMBL/GenBank/DDBJ databases">
        <authorList>
            <person name="Nowell W R."/>
        </authorList>
    </citation>
    <scope>NUCLEOTIDE SEQUENCE</scope>
    <source>
        <strain evidence="1">Ploen Becks lab</strain>
    </source>
</reference>
<sequence>MHEFKNMIEYLDRKVSLNSNLLSLILNPEVSQTKNKVSENYEHYNLIDLNNNFKLSIIKLISDELMLREQRKKNIVIIGLPNTGNDNKLINRIFRTLNQPFPISFNRLKSNARNPVIICQLKSDYHVRSILKSAYNLRSTIEFKNVYINPDLSRNEKLINLLTRKDKKFYLSSKTSSSNNKSSILNSNNAGPSQPLNILEFNSIPELTHISLTTQNNSKQIICSSSKNELKKDYYVLNHQNLNFNIKVYSSQDLPDDDCGI</sequence>
<keyword evidence="2" id="KW-1185">Reference proteome</keyword>
<gene>
    <name evidence="1" type="ORF">OXX778_LOCUS16262</name>
</gene>
<dbReference type="Proteomes" id="UP000663879">
    <property type="component" value="Unassembled WGS sequence"/>
</dbReference>
<proteinExistence type="predicted"/>
<name>A0A814GM89_9BILA</name>
<feature type="non-terminal residue" evidence="1">
    <location>
        <position position="261"/>
    </location>
</feature>
<evidence type="ECO:0000313" key="2">
    <source>
        <dbReference type="Proteomes" id="UP000663879"/>
    </source>
</evidence>
<dbReference type="AlphaFoldDB" id="A0A814GM89"/>
<organism evidence="1 2">
    <name type="scientific">Brachionus calyciflorus</name>
    <dbReference type="NCBI Taxonomy" id="104777"/>
    <lineage>
        <taxon>Eukaryota</taxon>
        <taxon>Metazoa</taxon>
        <taxon>Spiralia</taxon>
        <taxon>Gnathifera</taxon>
        <taxon>Rotifera</taxon>
        <taxon>Eurotatoria</taxon>
        <taxon>Monogononta</taxon>
        <taxon>Pseudotrocha</taxon>
        <taxon>Ploima</taxon>
        <taxon>Brachionidae</taxon>
        <taxon>Brachionus</taxon>
    </lineage>
</organism>
<comment type="caution">
    <text evidence="1">The sequence shown here is derived from an EMBL/GenBank/DDBJ whole genome shotgun (WGS) entry which is preliminary data.</text>
</comment>